<dbReference type="RefSeq" id="WP_076003262.1">
    <property type="nucleotide sequence ID" value="NZ_CP018258.1"/>
</dbReference>
<dbReference type="Proteomes" id="UP000185934">
    <property type="component" value="Chromosome"/>
</dbReference>
<feature type="transmembrane region" description="Helical" evidence="1">
    <location>
        <begin position="91"/>
        <end position="114"/>
    </location>
</feature>
<proteinExistence type="predicted"/>
<dbReference type="STRING" id="1839801.Dform_00082"/>
<evidence type="ECO:0000313" key="3">
    <source>
        <dbReference type="EMBL" id="APV43447.1"/>
    </source>
</evidence>
<feature type="transmembrane region" description="Helical" evidence="1">
    <location>
        <begin position="6"/>
        <end position="32"/>
    </location>
</feature>
<dbReference type="AlphaFoldDB" id="A0A1P8F4N4"/>
<dbReference type="Pfam" id="PF05425">
    <property type="entry name" value="CopD"/>
    <property type="match status" value="1"/>
</dbReference>
<feature type="transmembrane region" description="Helical" evidence="1">
    <location>
        <begin position="52"/>
        <end position="71"/>
    </location>
</feature>
<dbReference type="EMBL" id="CP018258">
    <property type="protein sequence ID" value="APV43447.1"/>
    <property type="molecule type" value="Genomic_DNA"/>
</dbReference>
<feature type="transmembrane region" description="Helical" evidence="1">
    <location>
        <begin position="138"/>
        <end position="157"/>
    </location>
</feature>
<dbReference type="OrthoDB" id="163918at2"/>
<name>A0A1P8F4N4_9CHLR</name>
<gene>
    <name evidence="3" type="ORF">Dform_00082</name>
</gene>
<keyword evidence="1" id="KW-0472">Membrane</keyword>
<dbReference type="InterPro" id="IPR008457">
    <property type="entry name" value="Cu-R_CopD_dom"/>
</dbReference>
<dbReference type="KEGG" id="dfo:Dform_00082"/>
<accession>A0A1P8F4N4</accession>
<organism evidence="3 4">
    <name type="scientific">Dehalogenimonas formicexedens</name>
    <dbReference type="NCBI Taxonomy" id="1839801"/>
    <lineage>
        <taxon>Bacteria</taxon>
        <taxon>Bacillati</taxon>
        <taxon>Chloroflexota</taxon>
        <taxon>Dehalococcoidia</taxon>
        <taxon>Dehalococcoidales</taxon>
        <taxon>Dehalococcoidaceae</taxon>
        <taxon>Dehalogenimonas</taxon>
    </lineage>
</organism>
<protein>
    <submittedName>
        <fullName evidence="3">Copper resistance protein D</fullName>
    </submittedName>
</protein>
<evidence type="ECO:0000259" key="2">
    <source>
        <dbReference type="Pfam" id="PF05425"/>
    </source>
</evidence>
<keyword evidence="1" id="KW-1133">Transmembrane helix</keyword>
<keyword evidence="1" id="KW-0812">Transmembrane</keyword>
<sequence length="175" mass="19418">MDITVPLLWIHLSAIVTWVGLWFNTLFVFNSLRQFVSDSARASFISTLRKRYLTITWAAIAIFIVSGTILMETNENYPGLGHFFDNSWATLVFLKHIIVIVMLAVSFTLLYGILPRMGAAIAGRDRLVEERLLRREKLAVAALAILGLAVLLIIVTVTELPEPGETVAVVGCLFG</sequence>
<evidence type="ECO:0000313" key="4">
    <source>
        <dbReference type="Proteomes" id="UP000185934"/>
    </source>
</evidence>
<keyword evidence="4" id="KW-1185">Reference proteome</keyword>
<reference evidence="4" key="1">
    <citation type="submission" date="2016-11" db="EMBL/GenBank/DDBJ databases">
        <title>Dehalogenimonas formicexedens sp. nov., a chlorinated alkane respiring bacterium isolated from contaminated groundwater.</title>
        <authorList>
            <person name="Key T.A."/>
            <person name="Bowman K.S."/>
            <person name="Lee I."/>
            <person name="Chun J."/>
            <person name="Albuquerque L."/>
            <person name="da Costa M.S."/>
            <person name="Rainey F.A."/>
            <person name="Moe W.M."/>
        </authorList>
    </citation>
    <scope>NUCLEOTIDE SEQUENCE [LARGE SCALE GENOMIC DNA]</scope>
    <source>
        <strain evidence="4">NSZ-14</strain>
    </source>
</reference>
<evidence type="ECO:0000256" key="1">
    <source>
        <dbReference type="SAM" id="Phobius"/>
    </source>
</evidence>
<feature type="domain" description="Copper resistance protein D" evidence="2">
    <location>
        <begin position="49"/>
        <end position="155"/>
    </location>
</feature>